<dbReference type="AlphaFoldDB" id="A0A4W5K3R7"/>
<reference evidence="2" key="3">
    <citation type="submission" date="2025-09" db="UniProtKB">
        <authorList>
            <consortium name="Ensembl"/>
        </authorList>
    </citation>
    <scope>IDENTIFICATION</scope>
</reference>
<organism evidence="2 3">
    <name type="scientific">Hucho hucho</name>
    <name type="common">huchen</name>
    <dbReference type="NCBI Taxonomy" id="62062"/>
    <lineage>
        <taxon>Eukaryota</taxon>
        <taxon>Metazoa</taxon>
        <taxon>Chordata</taxon>
        <taxon>Craniata</taxon>
        <taxon>Vertebrata</taxon>
        <taxon>Euteleostomi</taxon>
        <taxon>Actinopterygii</taxon>
        <taxon>Neopterygii</taxon>
        <taxon>Teleostei</taxon>
        <taxon>Protacanthopterygii</taxon>
        <taxon>Salmoniformes</taxon>
        <taxon>Salmonidae</taxon>
        <taxon>Salmoninae</taxon>
        <taxon>Hucho</taxon>
    </lineage>
</organism>
<dbReference type="STRING" id="62062.ENSHHUP00000006634"/>
<name>A0A4W5K3R7_9TELE</name>
<evidence type="ECO:0000313" key="2">
    <source>
        <dbReference type="Ensembl" id="ENSHHUP00000006634.1"/>
    </source>
</evidence>
<evidence type="ECO:0000256" key="1">
    <source>
        <dbReference type="SAM" id="MobiDB-lite"/>
    </source>
</evidence>
<feature type="compositionally biased region" description="Low complexity" evidence="1">
    <location>
        <begin position="58"/>
        <end position="70"/>
    </location>
</feature>
<feature type="region of interest" description="Disordered" evidence="1">
    <location>
        <begin position="1"/>
        <end position="23"/>
    </location>
</feature>
<proteinExistence type="predicted"/>
<protein>
    <submittedName>
        <fullName evidence="2">Uncharacterized protein</fullName>
    </submittedName>
</protein>
<keyword evidence="3" id="KW-1185">Reference proteome</keyword>
<feature type="region of interest" description="Disordered" evidence="1">
    <location>
        <begin position="39"/>
        <end position="75"/>
    </location>
</feature>
<sequence>HNAKLLQEPGEGHQGHPDGPQQKKRLLYSLSAQAQAHYNGRSHLRRVKPLNNGKLPQSTGSSSSPAPAGTLTCSSTGKQLTIHQFTGT</sequence>
<reference evidence="2" key="2">
    <citation type="submission" date="2025-08" db="UniProtKB">
        <authorList>
            <consortium name="Ensembl"/>
        </authorList>
    </citation>
    <scope>IDENTIFICATION</scope>
</reference>
<accession>A0A4W5K3R7</accession>
<dbReference type="Proteomes" id="UP000314982">
    <property type="component" value="Unassembled WGS sequence"/>
</dbReference>
<dbReference type="Ensembl" id="ENSHHUT00000006835.1">
    <property type="protein sequence ID" value="ENSHHUP00000006634.1"/>
    <property type="gene ID" value="ENSHHUG00000004090.1"/>
</dbReference>
<reference evidence="3" key="1">
    <citation type="submission" date="2018-06" db="EMBL/GenBank/DDBJ databases">
        <title>Genome assembly of Danube salmon.</title>
        <authorList>
            <person name="Macqueen D.J."/>
            <person name="Gundappa M.K."/>
        </authorList>
    </citation>
    <scope>NUCLEOTIDE SEQUENCE [LARGE SCALE GENOMIC DNA]</scope>
</reference>
<evidence type="ECO:0000313" key="3">
    <source>
        <dbReference type="Proteomes" id="UP000314982"/>
    </source>
</evidence>